<evidence type="ECO:0000313" key="2">
    <source>
        <dbReference type="Proteomes" id="UP000436088"/>
    </source>
</evidence>
<gene>
    <name evidence="1" type="ORF">F3Y22_tig00111794pilonHSYRG00116</name>
</gene>
<name>A0A6A2YCX9_HIBSY</name>
<sequence>MGKLVVAQVHEFQAMQVGQLGWQIAIKTVPTHVERQQKREVSQGWRDTAVQVHVGKIQGRDSATKAARNAGPAAYSGGRGPIIWQDIMRIRVSNRDRIFGYFEFTVIAAVADYYRHRGTDWSSLKLVAAMHKGTKIVMDMETKNERALAINDG</sequence>
<reference evidence="1" key="1">
    <citation type="submission" date="2019-09" db="EMBL/GenBank/DDBJ databases">
        <title>Draft genome information of white flower Hibiscus syriacus.</title>
        <authorList>
            <person name="Kim Y.-M."/>
        </authorList>
    </citation>
    <scope>NUCLEOTIDE SEQUENCE [LARGE SCALE GENOMIC DNA]</scope>
    <source>
        <strain evidence="1">YM2019G1</strain>
    </source>
</reference>
<accession>A0A6A2YCX9</accession>
<comment type="caution">
    <text evidence="1">The sequence shown here is derived from an EMBL/GenBank/DDBJ whole genome shotgun (WGS) entry which is preliminary data.</text>
</comment>
<protein>
    <submittedName>
        <fullName evidence="1">Uncharacterized protein</fullName>
    </submittedName>
</protein>
<keyword evidence="2" id="KW-1185">Reference proteome</keyword>
<dbReference type="AlphaFoldDB" id="A0A6A2YCX9"/>
<dbReference type="EMBL" id="VEPZ02001429">
    <property type="protein sequence ID" value="KAE8673329.1"/>
    <property type="molecule type" value="Genomic_DNA"/>
</dbReference>
<proteinExistence type="predicted"/>
<evidence type="ECO:0000313" key="1">
    <source>
        <dbReference type="EMBL" id="KAE8673329.1"/>
    </source>
</evidence>
<organism evidence="1 2">
    <name type="scientific">Hibiscus syriacus</name>
    <name type="common">Rose of Sharon</name>
    <dbReference type="NCBI Taxonomy" id="106335"/>
    <lineage>
        <taxon>Eukaryota</taxon>
        <taxon>Viridiplantae</taxon>
        <taxon>Streptophyta</taxon>
        <taxon>Embryophyta</taxon>
        <taxon>Tracheophyta</taxon>
        <taxon>Spermatophyta</taxon>
        <taxon>Magnoliopsida</taxon>
        <taxon>eudicotyledons</taxon>
        <taxon>Gunneridae</taxon>
        <taxon>Pentapetalae</taxon>
        <taxon>rosids</taxon>
        <taxon>malvids</taxon>
        <taxon>Malvales</taxon>
        <taxon>Malvaceae</taxon>
        <taxon>Malvoideae</taxon>
        <taxon>Hibiscus</taxon>
    </lineage>
</organism>
<dbReference type="Proteomes" id="UP000436088">
    <property type="component" value="Unassembled WGS sequence"/>
</dbReference>